<keyword evidence="2" id="KW-0004">4Fe-4S</keyword>
<dbReference type="SFLD" id="SFLDG01067">
    <property type="entry name" value="SPASM/twitch_domain_containing"/>
    <property type="match status" value="1"/>
</dbReference>
<dbReference type="GO" id="GO:0016491">
    <property type="term" value="F:oxidoreductase activity"/>
    <property type="evidence" value="ECO:0007669"/>
    <property type="project" value="InterPro"/>
</dbReference>
<dbReference type="NCBIfam" id="TIGR04085">
    <property type="entry name" value="rSAM_more_4Fe4S"/>
    <property type="match status" value="1"/>
</dbReference>
<dbReference type="InterPro" id="IPR013785">
    <property type="entry name" value="Aldolase_TIM"/>
</dbReference>
<dbReference type="GO" id="GO:0046872">
    <property type="term" value="F:metal ion binding"/>
    <property type="evidence" value="ECO:0007669"/>
    <property type="project" value="UniProtKB-KW"/>
</dbReference>
<dbReference type="Proteomes" id="UP000004793">
    <property type="component" value="Chromosome"/>
</dbReference>
<comment type="cofactor">
    <cofactor evidence="1">
        <name>[4Fe-4S] cluster</name>
        <dbReference type="ChEBI" id="CHEBI:49883"/>
    </cofactor>
</comment>
<dbReference type="EMBL" id="AP012051">
    <property type="protein sequence ID" value="BAL80225.1"/>
    <property type="molecule type" value="Genomic_DNA"/>
</dbReference>
<gene>
    <name evidence="8" type="ordered locus">CSE_00990</name>
</gene>
<evidence type="ECO:0000256" key="5">
    <source>
        <dbReference type="ARBA" id="ARBA00023004"/>
    </source>
</evidence>
<dbReference type="GO" id="GO:0051539">
    <property type="term" value="F:4 iron, 4 sulfur cluster binding"/>
    <property type="evidence" value="ECO:0007669"/>
    <property type="project" value="UniProtKB-KW"/>
</dbReference>
<dbReference type="UniPathway" id="UPA00782"/>
<evidence type="ECO:0000256" key="2">
    <source>
        <dbReference type="ARBA" id="ARBA00022485"/>
    </source>
</evidence>
<dbReference type="Pfam" id="PF04055">
    <property type="entry name" value="Radical_SAM"/>
    <property type="match status" value="1"/>
</dbReference>
<dbReference type="InterPro" id="IPR023867">
    <property type="entry name" value="Sulphatase_maturase_rSAM"/>
</dbReference>
<sequence length="445" mass="51044">MRISKYVLIKKDWPKEGFNLLFSTLTKSVVLLEDKFLNSIENNKIEDLPDEVIKPLLNEGILTDSSNESQNLRYLFQKAKFSTKSFGAMILTTFDCNFKCEYCVENDVKDIRNENMTEEVSKNIIWWLERNIEERHPNDVELVYYGGEPLLNKTPIFTISKELFKTASEKAFNFSFGIITNGSVSLSSEEMKELKNYGLKYFQVTLDGPEFIHNLRRPYKSGKDSFKDIIINLRKFLEFVPVFVRVNIDRANANSISELLNFLHKENLASRIFLDFAPRIKSGLAPHFCDANIMPDKTFSDTVKQLLPIARDLGFSVARRFVEIGPCLLTSESQFVVDPIGDIYKCSGFVGRKEFCVGNVKDEHFSGKFIEFITMDRWEQCLDCPYVPLCGGGCAYESLVTFGDYNKKLCKKALFAGTTMEVLTNSLHNNVNIQKALEEKVWKKS</sequence>
<evidence type="ECO:0000259" key="7">
    <source>
        <dbReference type="PROSITE" id="PS51918"/>
    </source>
</evidence>
<dbReference type="KEGG" id="cex:CSE_00990"/>
<evidence type="ECO:0000256" key="6">
    <source>
        <dbReference type="ARBA" id="ARBA00023014"/>
    </source>
</evidence>
<dbReference type="CDD" id="cd01335">
    <property type="entry name" value="Radical_SAM"/>
    <property type="match status" value="1"/>
</dbReference>
<dbReference type="Gene3D" id="3.20.20.70">
    <property type="entry name" value="Aldolase class I"/>
    <property type="match status" value="1"/>
</dbReference>
<evidence type="ECO:0000313" key="8">
    <source>
        <dbReference type="EMBL" id="BAL80225.1"/>
    </source>
</evidence>
<dbReference type="SFLD" id="SFLDS00029">
    <property type="entry name" value="Radical_SAM"/>
    <property type="match status" value="1"/>
</dbReference>
<organism evidence="8 9">
    <name type="scientific">Caldisericum exile (strain DSM 21853 / NBRC 104410 / AZM16c01)</name>
    <dbReference type="NCBI Taxonomy" id="511051"/>
    <lineage>
        <taxon>Bacteria</taxon>
        <taxon>Pseudomonadati</taxon>
        <taxon>Caldisericota/Cryosericota group</taxon>
        <taxon>Caldisericota</taxon>
        <taxon>Caldisericia</taxon>
        <taxon>Caldisericales</taxon>
        <taxon>Caldisericaceae</taxon>
        <taxon>Caldisericum</taxon>
    </lineage>
</organism>
<keyword evidence="3" id="KW-0949">S-adenosyl-L-methionine</keyword>
<dbReference type="SFLD" id="SFLDG01386">
    <property type="entry name" value="main_SPASM_domain-containing"/>
    <property type="match status" value="1"/>
</dbReference>
<name>A0A7U6JFJ8_CALEA</name>
<evidence type="ECO:0000256" key="1">
    <source>
        <dbReference type="ARBA" id="ARBA00001966"/>
    </source>
</evidence>
<keyword evidence="6" id="KW-0411">Iron-sulfur</keyword>
<accession>A0A7U6JFJ8</accession>
<evidence type="ECO:0000313" key="9">
    <source>
        <dbReference type="Proteomes" id="UP000004793"/>
    </source>
</evidence>
<dbReference type="SFLD" id="SFLDG01384">
    <property type="entry name" value="thioether_bond_formation_requi"/>
    <property type="match status" value="1"/>
</dbReference>
<reference evidence="8 9" key="1">
    <citation type="submission" date="2011-01" db="EMBL/GenBank/DDBJ databases">
        <title>Whole genome sequence of Caldisericum exile AZM16c01.</title>
        <authorList>
            <person name="Narita-Yamada S."/>
            <person name="Kawakoshi A."/>
            <person name="Nakamura S."/>
            <person name="Sasagawa M."/>
            <person name="Fukada J."/>
            <person name="Sekine M."/>
            <person name="Kato Y."/>
            <person name="Fukai R."/>
            <person name="Sasaki K."/>
            <person name="Hanamaki A."/>
            <person name="Narita H."/>
            <person name="Konno Y."/>
            <person name="Mori K."/>
            <person name="Yamazaki S."/>
            <person name="Suzuki K."/>
            <person name="Fujita N."/>
        </authorList>
    </citation>
    <scope>NUCLEOTIDE SEQUENCE [LARGE SCALE GENOMIC DNA]</scope>
    <source>
        <strain evidence="9">DSM 21853 / NBRC 104410 / AZM16c01</strain>
    </source>
</reference>
<feature type="domain" description="Radical SAM core" evidence="7">
    <location>
        <begin position="82"/>
        <end position="316"/>
    </location>
</feature>
<dbReference type="PANTHER" id="PTHR43787:SF3">
    <property type="entry name" value="ARYLSULFATASE REGULATORY PROTEIN"/>
    <property type="match status" value="1"/>
</dbReference>
<dbReference type="AlphaFoldDB" id="A0A7U6JFJ8"/>
<dbReference type="InterPro" id="IPR007197">
    <property type="entry name" value="rSAM"/>
</dbReference>
<dbReference type="PROSITE" id="PS51918">
    <property type="entry name" value="RADICAL_SAM"/>
    <property type="match status" value="1"/>
</dbReference>
<keyword evidence="4" id="KW-0479">Metal-binding</keyword>
<evidence type="ECO:0000256" key="3">
    <source>
        <dbReference type="ARBA" id="ARBA00022691"/>
    </source>
</evidence>
<proteinExistence type="predicted"/>
<dbReference type="InterPro" id="IPR058240">
    <property type="entry name" value="rSAM_sf"/>
</dbReference>
<keyword evidence="5" id="KW-0408">Iron</keyword>
<dbReference type="SUPFAM" id="SSF102114">
    <property type="entry name" value="Radical SAM enzymes"/>
    <property type="match status" value="1"/>
</dbReference>
<protein>
    <recommendedName>
        <fullName evidence="7">Radical SAM core domain-containing protein</fullName>
    </recommendedName>
</protein>
<dbReference type="PANTHER" id="PTHR43787">
    <property type="entry name" value="FEMO COFACTOR BIOSYNTHESIS PROTEIN NIFB-RELATED"/>
    <property type="match status" value="1"/>
</dbReference>
<dbReference type="InterPro" id="IPR023885">
    <property type="entry name" value="4Fe4S-binding_SPASM_dom"/>
</dbReference>
<keyword evidence="9" id="KW-1185">Reference proteome</keyword>
<evidence type="ECO:0000256" key="4">
    <source>
        <dbReference type="ARBA" id="ARBA00022723"/>
    </source>
</evidence>